<evidence type="ECO:0000256" key="4">
    <source>
        <dbReference type="ARBA" id="ARBA00022598"/>
    </source>
</evidence>
<dbReference type="InterPro" id="IPR005762">
    <property type="entry name" value="MurD"/>
</dbReference>
<dbReference type="InterPro" id="IPR036615">
    <property type="entry name" value="Mur_ligase_C_dom_sf"/>
</dbReference>
<keyword evidence="4 9" id="KW-0436">Ligase</keyword>
<dbReference type="GO" id="GO:0005524">
    <property type="term" value="F:ATP binding"/>
    <property type="evidence" value="ECO:0007669"/>
    <property type="project" value="UniProtKB-UniRule"/>
</dbReference>
<dbReference type="PROSITE" id="PS01011">
    <property type="entry name" value="FOLYLPOLYGLU_SYNT_1"/>
    <property type="match status" value="1"/>
</dbReference>
<gene>
    <name evidence="9" type="primary">murD</name>
    <name evidence="13" type="ORF">EV675_5656</name>
</gene>
<protein>
    <recommendedName>
        <fullName evidence="9 10">UDP-N-acetylmuramoylalanine--D-glutamate ligase</fullName>
        <ecNumber evidence="9 10">6.3.2.9</ecNumber>
    </recommendedName>
    <alternativeName>
        <fullName evidence="9">D-glutamic acid-adding enzyme</fullName>
    </alternativeName>
    <alternativeName>
        <fullName evidence="9">UDP-N-acetylmuramoyl-L-alanyl-D-glutamate synthetase</fullName>
    </alternativeName>
</protein>
<dbReference type="Gene3D" id="3.90.190.20">
    <property type="entry name" value="Mur ligase, C-terminal domain"/>
    <property type="match status" value="1"/>
</dbReference>
<comment type="pathway">
    <text evidence="2 9 10">Cell wall biogenesis; peptidoglycan biosynthesis.</text>
</comment>
<evidence type="ECO:0000256" key="5">
    <source>
        <dbReference type="ARBA" id="ARBA00022618"/>
    </source>
</evidence>
<dbReference type="EC" id="6.3.2.9" evidence="9 10"/>
<sequence length="519" mass="53996">MSDESLNMQTPVETAAQAPFTLVLGLGESGAAAVRWCARAGGGLRVADSRAEPAGLQALREAAPHAEFRLGADAMRDSGGASVFDPALLDGIERVVISPGLPPHAAPAGDLVGAARERGIPVIGEIELFALALAELAATRSYAPRVLAVTGTNGKTTVCALTGHLVEAAGRSVAVAGNIGPAALTALIAALDEDRLPDVWVLELSSFQLETTHSLRPDAGAVLNLTQDHLDWHGDMRAYGAAKARLLAASAVAVVNRDDARVAAMVERLDAEHVRGFGREAPVATGDLGLDHSHGVAWLAEAAAEDFDAPPPKRKKGEVVTRPDGRVNRLMPVDALLIRGLHNALNVQAALLLARSLGLPWAPLLRAVREYRGEPHRVEFVRGIAGVDFIDDSKGTNVGATVAALEGLGQRSVLIAGGVGKGQDFSPLARAVALHARAVVLIGRDGPLIAEALKDAGVPLATGQDLDAAVRTALDLAQPGDAVLLSPACASFDMFRDYKHRADQFVDAVQSLAADRGEV</sequence>
<dbReference type="GO" id="GO:0051301">
    <property type="term" value="P:cell division"/>
    <property type="evidence" value="ECO:0007669"/>
    <property type="project" value="UniProtKB-KW"/>
</dbReference>
<comment type="subcellular location">
    <subcellularLocation>
        <location evidence="1 9 10">Cytoplasm</location>
    </subcellularLocation>
</comment>
<keyword evidence="9 10" id="KW-0961">Cell wall biogenesis/degradation</keyword>
<comment type="caution">
    <text evidence="13">The sequence shown here is derived from an EMBL/GenBank/DDBJ whole genome shotgun (WGS) entry which is preliminary data.</text>
</comment>
<name>A0A4Q7N6F6_9BURK</name>
<keyword evidence="5 9" id="KW-0132">Cell division</keyword>
<dbReference type="GO" id="GO:0008764">
    <property type="term" value="F:UDP-N-acetylmuramoylalanine-D-glutamate ligase activity"/>
    <property type="evidence" value="ECO:0007669"/>
    <property type="project" value="UniProtKB-UniRule"/>
</dbReference>
<evidence type="ECO:0000313" key="14">
    <source>
        <dbReference type="Proteomes" id="UP000292445"/>
    </source>
</evidence>
<comment type="similarity">
    <text evidence="9">Belongs to the MurCDEF family.</text>
</comment>
<feature type="domain" description="Mur ligase C-terminal" evidence="11">
    <location>
        <begin position="376"/>
        <end position="489"/>
    </location>
</feature>
<dbReference type="SUPFAM" id="SSF53244">
    <property type="entry name" value="MurD-like peptide ligases, peptide-binding domain"/>
    <property type="match status" value="1"/>
</dbReference>
<comment type="function">
    <text evidence="9 10">Cell wall formation. Catalyzes the addition of glutamate to the nucleotide precursor UDP-N-acetylmuramoyl-L-alanine (UMA).</text>
</comment>
<dbReference type="AlphaFoldDB" id="A0A4Q7N6F6"/>
<dbReference type="SUPFAM" id="SSF51984">
    <property type="entry name" value="MurCD N-terminal domain"/>
    <property type="match status" value="1"/>
</dbReference>
<dbReference type="SUPFAM" id="SSF53623">
    <property type="entry name" value="MurD-like peptide ligases, catalytic domain"/>
    <property type="match status" value="1"/>
</dbReference>
<evidence type="ECO:0000259" key="12">
    <source>
        <dbReference type="Pfam" id="PF08245"/>
    </source>
</evidence>
<keyword evidence="6 9" id="KW-0547">Nucleotide-binding</keyword>
<evidence type="ECO:0000256" key="7">
    <source>
        <dbReference type="ARBA" id="ARBA00022840"/>
    </source>
</evidence>
<keyword evidence="14" id="KW-1185">Reference proteome</keyword>
<dbReference type="Proteomes" id="UP000292445">
    <property type="component" value="Unassembled WGS sequence"/>
</dbReference>
<dbReference type="EMBL" id="SGXC01000004">
    <property type="protein sequence ID" value="RZS76933.1"/>
    <property type="molecule type" value="Genomic_DNA"/>
</dbReference>
<dbReference type="GO" id="GO:0009252">
    <property type="term" value="P:peptidoglycan biosynthetic process"/>
    <property type="evidence" value="ECO:0007669"/>
    <property type="project" value="UniProtKB-UniRule"/>
</dbReference>
<dbReference type="InterPro" id="IPR013221">
    <property type="entry name" value="Mur_ligase_cen"/>
</dbReference>
<evidence type="ECO:0000256" key="3">
    <source>
        <dbReference type="ARBA" id="ARBA00022490"/>
    </source>
</evidence>
<feature type="binding site" evidence="9">
    <location>
        <begin position="151"/>
        <end position="157"/>
    </location>
    <ligand>
        <name>ATP</name>
        <dbReference type="ChEBI" id="CHEBI:30616"/>
    </ligand>
</feature>
<dbReference type="PANTHER" id="PTHR43692">
    <property type="entry name" value="UDP-N-ACETYLMURAMOYLALANINE--D-GLUTAMATE LIGASE"/>
    <property type="match status" value="1"/>
</dbReference>
<keyword evidence="9 10" id="KW-0573">Peptidoglycan synthesis</keyword>
<keyword evidence="3 9" id="KW-0963">Cytoplasm</keyword>
<proteinExistence type="inferred from homology"/>
<dbReference type="GO" id="GO:0071555">
    <property type="term" value="P:cell wall organization"/>
    <property type="evidence" value="ECO:0007669"/>
    <property type="project" value="UniProtKB-KW"/>
</dbReference>
<accession>A0A4Q7N6F6</accession>
<evidence type="ECO:0000256" key="6">
    <source>
        <dbReference type="ARBA" id="ARBA00022741"/>
    </source>
</evidence>
<comment type="catalytic activity">
    <reaction evidence="9 10">
        <text>UDP-N-acetyl-alpha-D-muramoyl-L-alanine + D-glutamate + ATP = UDP-N-acetyl-alpha-D-muramoyl-L-alanyl-D-glutamate + ADP + phosphate + H(+)</text>
        <dbReference type="Rhea" id="RHEA:16429"/>
        <dbReference type="ChEBI" id="CHEBI:15378"/>
        <dbReference type="ChEBI" id="CHEBI:29986"/>
        <dbReference type="ChEBI" id="CHEBI:30616"/>
        <dbReference type="ChEBI" id="CHEBI:43474"/>
        <dbReference type="ChEBI" id="CHEBI:83898"/>
        <dbReference type="ChEBI" id="CHEBI:83900"/>
        <dbReference type="ChEBI" id="CHEBI:456216"/>
        <dbReference type="EC" id="6.3.2.9"/>
    </reaction>
</comment>
<dbReference type="InterPro" id="IPR018109">
    <property type="entry name" value="Folylpolyglutamate_synth_CS"/>
</dbReference>
<dbReference type="GO" id="GO:0008360">
    <property type="term" value="P:regulation of cell shape"/>
    <property type="evidence" value="ECO:0007669"/>
    <property type="project" value="UniProtKB-KW"/>
</dbReference>
<dbReference type="GO" id="GO:0004326">
    <property type="term" value="F:tetrahydrofolylpolyglutamate synthase activity"/>
    <property type="evidence" value="ECO:0007669"/>
    <property type="project" value="InterPro"/>
</dbReference>
<dbReference type="UniPathway" id="UPA00219"/>
<feature type="domain" description="Mur ligase central" evidence="12">
    <location>
        <begin position="149"/>
        <end position="352"/>
    </location>
</feature>
<evidence type="ECO:0000256" key="8">
    <source>
        <dbReference type="ARBA" id="ARBA00023306"/>
    </source>
</evidence>
<evidence type="ECO:0000256" key="9">
    <source>
        <dbReference type="HAMAP-Rule" id="MF_00639"/>
    </source>
</evidence>
<dbReference type="GO" id="GO:0005737">
    <property type="term" value="C:cytoplasm"/>
    <property type="evidence" value="ECO:0007669"/>
    <property type="project" value="UniProtKB-SubCell"/>
</dbReference>
<evidence type="ECO:0000313" key="13">
    <source>
        <dbReference type="EMBL" id="RZS76933.1"/>
    </source>
</evidence>
<dbReference type="Gene3D" id="3.40.50.720">
    <property type="entry name" value="NAD(P)-binding Rossmann-like Domain"/>
    <property type="match status" value="1"/>
</dbReference>
<evidence type="ECO:0000256" key="10">
    <source>
        <dbReference type="RuleBase" id="RU003664"/>
    </source>
</evidence>
<dbReference type="Gene3D" id="3.40.1190.10">
    <property type="entry name" value="Mur-like, catalytic domain"/>
    <property type="match status" value="1"/>
</dbReference>
<evidence type="ECO:0000256" key="2">
    <source>
        <dbReference type="ARBA" id="ARBA00004752"/>
    </source>
</evidence>
<dbReference type="Pfam" id="PF08245">
    <property type="entry name" value="Mur_ligase_M"/>
    <property type="match status" value="1"/>
</dbReference>
<organism evidence="13 14">
    <name type="scientific">Pigmentiphaga kullae</name>
    <dbReference type="NCBI Taxonomy" id="151784"/>
    <lineage>
        <taxon>Bacteria</taxon>
        <taxon>Pseudomonadati</taxon>
        <taxon>Pseudomonadota</taxon>
        <taxon>Betaproteobacteria</taxon>
        <taxon>Burkholderiales</taxon>
        <taxon>Alcaligenaceae</taxon>
        <taxon>Pigmentiphaga</taxon>
    </lineage>
</organism>
<evidence type="ECO:0000259" key="11">
    <source>
        <dbReference type="Pfam" id="PF02875"/>
    </source>
</evidence>
<dbReference type="Pfam" id="PF02875">
    <property type="entry name" value="Mur_ligase_C"/>
    <property type="match status" value="1"/>
</dbReference>
<evidence type="ECO:0000256" key="1">
    <source>
        <dbReference type="ARBA" id="ARBA00004496"/>
    </source>
</evidence>
<keyword evidence="7 9" id="KW-0067">ATP-binding</keyword>
<dbReference type="InterPro" id="IPR036565">
    <property type="entry name" value="Mur-like_cat_sf"/>
</dbReference>
<dbReference type="Pfam" id="PF21799">
    <property type="entry name" value="MurD-like_N"/>
    <property type="match status" value="1"/>
</dbReference>
<dbReference type="InterPro" id="IPR004101">
    <property type="entry name" value="Mur_ligase_C"/>
</dbReference>
<reference evidence="13 14" key="1">
    <citation type="submission" date="2019-02" db="EMBL/GenBank/DDBJ databases">
        <title>Genomic Encyclopedia of Type Strains, Phase IV (KMG-IV): sequencing the most valuable type-strain genomes for metagenomic binning, comparative biology and taxonomic classification.</title>
        <authorList>
            <person name="Goeker M."/>
        </authorList>
    </citation>
    <scope>NUCLEOTIDE SEQUENCE [LARGE SCALE GENOMIC DNA]</scope>
    <source>
        <strain evidence="13 14">K24</strain>
    </source>
</reference>
<dbReference type="HAMAP" id="MF_00639">
    <property type="entry name" value="MurD"/>
    <property type="match status" value="1"/>
</dbReference>
<dbReference type="PANTHER" id="PTHR43692:SF1">
    <property type="entry name" value="UDP-N-ACETYLMURAMOYLALANINE--D-GLUTAMATE LIGASE"/>
    <property type="match status" value="1"/>
</dbReference>
<keyword evidence="9 10" id="KW-0133">Cell shape</keyword>
<keyword evidence="8 9" id="KW-0131">Cell cycle</keyword>
<dbReference type="NCBIfam" id="TIGR01087">
    <property type="entry name" value="murD"/>
    <property type="match status" value="1"/>
</dbReference>